<evidence type="ECO:0000256" key="1">
    <source>
        <dbReference type="SAM" id="Phobius"/>
    </source>
</evidence>
<sequence length="246" mass="26803">MDLAALIEKLSADPVATYKSTLTTFHLVGLVLGLGAATLLDLIIVRFLIKNKVTNEYCHVIEFSSKVVTIGLTILWLTGLGFLIHYALFDPIKLTNEKVWAKIAIVGVLTLNGMFIHRTVLPFVRSRIGNALFDGLLPRQRSVLFASGAISATSWYVPLVLGSLPQLNFSPALPILVAYGLLLTVAIAATHGLARVVLPRFSTVTIPLDEYETLVNQASTVPMPSFVTFPPFGNDGTLIADFRRRA</sequence>
<keyword evidence="1" id="KW-0472">Membrane</keyword>
<protein>
    <submittedName>
        <fullName evidence="2">Uncharacterized protein</fullName>
    </submittedName>
</protein>
<dbReference type="AlphaFoldDB" id="A0A931BPK6"/>
<feature type="transmembrane region" description="Helical" evidence="1">
    <location>
        <begin position="70"/>
        <end position="88"/>
    </location>
</feature>
<keyword evidence="1" id="KW-0812">Transmembrane</keyword>
<evidence type="ECO:0000313" key="3">
    <source>
        <dbReference type="Proteomes" id="UP000599312"/>
    </source>
</evidence>
<feature type="transmembrane region" description="Helical" evidence="1">
    <location>
        <begin position="173"/>
        <end position="194"/>
    </location>
</feature>
<evidence type="ECO:0000313" key="2">
    <source>
        <dbReference type="EMBL" id="MBF9234641.1"/>
    </source>
</evidence>
<feature type="transmembrane region" description="Helical" evidence="1">
    <location>
        <begin position="27"/>
        <end position="49"/>
    </location>
</feature>
<organism evidence="2 3">
    <name type="scientific">Microvirga alba</name>
    <dbReference type="NCBI Taxonomy" id="2791025"/>
    <lineage>
        <taxon>Bacteria</taxon>
        <taxon>Pseudomonadati</taxon>
        <taxon>Pseudomonadota</taxon>
        <taxon>Alphaproteobacteria</taxon>
        <taxon>Hyphomicrobiales</taxon>
        <taxon>Methylobacteriaceae</taxon>
        <taxon>Microvirga</taxon>
    </lineage>
</organism>
<dbReference type="RefSeq" id="WP_196272628.1">
    <property type="nucleotide sequence ID" value="NZ_JADQDO010000007.1"/>
</dbReference>
<dbReference type="Proteomes" id="UP000599312">
    <property type="component" value="Unassembled WGS sequence"/>
</dbReference>
<feature type="transmembrane region" description="Helical" evidence="1">
    <location>
        <begin position="142"/>
        <end position="161"/>
    </location>
</feature>
<accession>A0A931BPK6</accession>
<proteinExistence type="predicted"/>
<name>A0A931BPK6_9HYPH</name>
<keyword evidence="3" id="KW-1185">Reference proteome</keyword>
<keyword evidence="1" id="KW-1133">Transmembrane helix</keyword>
<comment type="caution">
    <text evidence="2">The sequence shown here is derived from an EMBL/GenBank/DDBJ whole genome shotgun (WGS) entry which is preliminary data.</text>
</comment>
<dbReference type="EMBL" id="JADQDO010000007">
    <property type="protein sequence ID" value="MBF9234641.1"/>
    <property type="molecule type" value="Genomic_DNA"/>
</dbReference>
<gene>
    <name evidence="2" type="ORF">I2H38_14790</name>
</gene>
<reference evidence="2" key="1">
    <citation type="submission" date="2020-11" db="EMBL/GenBank/DDBJ databases">
        <authorList>
            <person name="Kim M.K."/>
        </authorList>
    </citation>
    <scope>NUCLEOTIDE SEQUENCE</scope>
    <source>
        <strain evidence="2">BT350</strain>
    </source>
</reference>
<feature type="transmembrane region" description="Helical" evidence="1">
    <location>
        <begin position="100"/>
        <end position="121"/>
    </location>
</feature>